<evidence type="ECO:0000313" key="2">
    <source>
        <dbReference type="EMBL" id="GAA1749885.1"/>
    </source>
</evidence>
<keyword evidence="3" id="KW-1185">Reference proteome</keyword>
<feature type="region of interest" description="Disordered" evidence="1">
    <location>
        <begin position="1"/>
        <end position="24"/>
    </location>
</feature>
<comment type="caution">
    <text evidence="2">The sequence shown here is derived from an EMBL/GenBank/DDBJ whole genome shotgun (WGS) entry which is preliminary data.</text>
</comment>
<proteinExistence type="predicted"/>
<dbReference type="RefSeq" id="WP_344119692.1">
    <property type="nucleotide sequence ID" value="NZ_BAAAOA010000007.1"/>
</dbReference>
<gene>
    <name evidence="2" type="ORF">GCM10009767_06010</name>
</gene>
<protein>
    <submittedName>
        <fullName evidence="2">Uncharacterized protein</fullName>
    </submittedName>
</protein>
<dbReference type="EMBL" id="BAAAOA010000007">
    <property type="protein sequence ID" value="GAA1749885.1"/>
    <property type="molecule type" value="Genomic_DNA"/>
</dbReference>
<dbReference type="Proteomes" id="UP001501204">
    <property type="component" value="Unassembled WGS sequence"/>
</dbReference>
<evidence type="ECO:0000313" key="3">
    <source>
        <dbReference type="Proteomes" id="UP001501204"/>
    </source>
</evidence>
<evidence type="ECO:0000256" key="1">
    <source>
        <dbReference type="SAM" id="MobiDB-lite"/>
    </source>
</evidence>
<accession>A0ABN2K7D8</accession>
<organism evidence="2 3">
    <name type="scientific">Kocuria aegyptia</name>
    <dbReference type="NCBI Taxonomy" id="330943"/>
    <lineage>
        <taxon>Bacteria</taxon>
        <taxon>Bacillati</taxon>
        <taxon>Actinomycetota</taxon>
        <taxon>Actinomycetes</taxon>
        <taxon>Micrococcales</taxon>
        <taxon>Micrococcaceae</taxon>
        <taxon>Kocuria</taxon>
    </lineage>
</organism>
<reference evidence="2 3" key="1">
    <citation type="journal article" date="2019" name="Int. J. Syst. Evol. Microbiol.">
        <title>The Global Catalogue of Microorganisms (GCM) 10K type strain sequencing project: providing services to taxonomists for standard genome sequencing and annotation.</title>
        <authorList>
            <consortium name="The Broad Institute Genomics Platform"/>
            <consortium name="The Broad Institute Genome Sequencing Center for Infectious Disease"/>
            <person name="Wu L."/>
            <person name="Ma J."/>
        </authorList>
    </citation>
    <scope>NUCLEOTIDE SEQUENCE [LARGE SCALE GENOMIC DNA]</scope>
    <source>
        <strain evidence="2 3">JCM 14735</strain>
    </source>
</reference>
<name>A0ABN2K7D8_9MICC</name>
<sequence>MDNTEPDPDTLSAHAAALGLTPPEKHYTVEEATEVAGPDGVLVAIVEIPLPDLFAARGREENGEEGMIARRIFEDCPAPFQLDYECCGARNGHPLIVARFDIQDALFDFDGDITDKEPAEIRASGAV</sequence>